<proteinExistence type="predicted"/>
<protein>
    <submittedName>
        <fullName evidence="1">Uncharacterized protein</fullName>
    </submittedName>
</protein>
<dbReference type="EMBL" id="CM055092">
    <property type="protein sequence ID" value="KAJ7568592.1"/>
    <property type="molecule type" value="Genomic_DNA"/>
</dbReference>
<keyword evidence="2" id="KW-1185">Reference proteome</keyword>
<gene>
    <name evidence="1" type="ORF">O6H91_01G039400</name>
</gene>
<comment type="caution">
    <text evidence="1">The sequence shown here is derived from an EMBL/GenBank/DDBJ whole genome shotgun (WGS) entry which is preliminary data.</text>
</comment>
<reference evidence="2" key="1">
    <citation type="journal article" date="2024" name="Proc. Natl. Acad. Sci. U.S.A.">
        <title>Extraordinary preservation of gene collinearity over three hundred million years revealed in homosporous lycophytes.</title>
        <authorList>
            <person name="Li C."/>
            <person name="Wickell D."/>
            <person name="Kuo L.Y."/>
            <person name="Chen X."/>
            <person name="Nie B."/>
            <person name="Liao X."/>
            <person name="Peng D."/>
            <person name="Ji J."/>
            <person name="Jenkins J."/>
            <person name="Williams M."/>
            <person name="Shu S."/>
            <person name="Plott C."/>
            <person name="Barry K."/>
            <person name="Rajasekar S."/>
            <person name="Grimwood J."/>
            <person name="Han X."/>
            <person name="Sun S."/>
            <person name="Hou Z."/>
            <person name="He W."/>
            <person name="Dai G."/>
            <person name="Sun C."/>
            <person name="Schmutz J."/>
            <person name="Leebens-Mack J.H."/>
            <person name="Li F.W."/>
            <person name="Wang L."/>
        </authorList>
    </citation>
    <scope>NUCLEOTIDE SEQUENCE [LARGE SCALE GENOMIC DNA]</scope>
    <source>
        <strain evidence="2">cv. PW_Plant_1</strain>
    </source>
</reference>
<evidence type="ECO:0000313" key="2">
    <source>
        <dbReference type="Proteomes" id="UP001162992"/>
    </source>
</evidence>
<dbReference type="Proteomes" id="UP001162992">
    <property type="component" value="Chromosome 1"/>
</dbReference>
<organism evidence="1 2">
    <name type="scientific">Diphasiastrum complanatum</name>
    <name type="common">Issler's clubmoss</name>
    <name type="synonym">Lycopodium complanatum</name>
    <dbReference type="NCBI Taxonomy" id="34168"/>
    <lineage>
        <taxon>Eukaryota</taxon>
        <taxon>Viridiplantae</taxon>
        <taxon>Streptophyta</taxon>
        <taxon>Embryophyta</taxon>
        <taxon>Tracheophyta</taxon>
        <taxon>Lycopodiopsida</taxon>
        <taxon>Lycopodiales</taxon>
        <taxon>Lycopodiaceae</taxon>
        <taxon>Lycopodioideae</taxon>
        <taxon>Diphasiastrum</taxon>
    </lineage>
</organism>
<accession>A0ACC2EQA2</accession>
<sequence length="493" mass="53616">MGDLSAGNSAGDGSNSKLSLERIKKQLSTGAGCVLLQGPLLKRSETLRKWNRRWFTLDPSSGWMEYRTQRGDPSPRGLIFFEADSTITLSPLNIHGDHKYDGCCFYIGTPHKKEYFLCAETQVAARAWVATLRAAAVVLKAHKEAVNSLSGNGSATLGTVAAVVAAANATAREAAEEIAAEQKKLLRTALNAHNSQPAAEISDNLSVMKETLRVKDEELNHLAKELRARDLTIKELVGHLSETADAASAAASATRSMDKERKAAKSEVEHIRKELEQMQRSTVIKLTAATERLVVATKARDEALLEAQRWQKELAKAREQVILMEAAVLRAEESAKQAIADGEEKVKAFREARSAPVASEDRHMPEERNLKAEDGRVTVLETTSESLTSGSSSHLHPEQEITTKNLVEVILPASTITESAEASDEFPTLISIEPAVLINGENIPTCSTVCVGKERDVLASEIPDVSCLISGDTHTDRSDSASMNLREMDTNEI</sequence>
<name>A0ACC2EQA2_DIPCM</name>
<evidence type="ECO:0000313" key="1">
    <source>
        <dbReference type="EMBL" id="KAJ7568592.1"/>
    </source>
</evidence>